<dbReference type="GO" id="GO:0003676">
    <property type="term" value="F:nucleic acid binding"/>
    <property type="evidence" value="ECO:0007669"/>
    <property type="project" value="InterPro"/>
</dbReference>
<dbReference type="InterPro" id="IPR031961">
    <property type="entry name" value="DUF4780"/>
</dbReference>
<gene>
    <name evidence="4" type="primary">LOC106124940</name>
</gene>
<dbReference type="SMART" id="SM00443">
    <property type="entry name" value="G_patch"/>
    <property type="match status" value="1"/>
</dbReference>
<protein>
    <submittedName>
        <fullName evidence="4">Uncharacterized protein PF11_0213-like</fullName>
    </submittedName>
</protein>
<dbReference type="KEGG" id="pxu:106124940"/>
<name>A0AAJ7EHD1_PAPXU</name>
<dbReference type="InterPro" id="IPR000467">
    <property type="entry name" value="G_patch_dom"/>
</dbReference>
<keyword evidence="1" id="KW-0175">Coiled coil</keyword>
<proteinExistence type="predicted"/>
<organism evidence="4">
    <name type="scientific">Papilio xuthus</name>
    <name type="common">Asian swallowtail butterfly</name>
    <dbReference type="NCBI Taxonomy" id="66420"/>
    <lineage>
        <taxon>Eukaryota</taxon>
        <taxon>Metazoa</taxon>
        <taxon>Ecdysozoa</taxon>
        <taxon>Arthropoda</taxon>
        <taxon>Hexapoda</taxon>
        <taxon>Insecta</taxon>
        <taxon>Pterygota</taxon>
        <taxon>Neoptera</taxon>
        <taxon>Endopterygota</taxon>
        <taxon>Lepidoptera</taxon>
        <taxon>Glossata</taxon>
        <taxon>Ditrysia</taxon>
        <taxon>Papilionoidea</taxon>
        <taxon>Papilionidae</taxon>
        <taxon>Papilioninae</taxon>
        <taxon>Papilio</taxon>
    </lineage>
</organism>
<feature type="coiled-coil region" evidence="1">
    <location>
        <begin position="441"/>
        <end position="469"/>
    </location>
</feature>
<sequence>MDYKMRSSAYLREQCNSWENIDISHWQPTATESFTIYNEKKLTNQLKSIQFQRGGSVDVLNDEHTSNVRKLYDVRCRSWSRDKDANKMKNKMYEALLVPLTSSKAIRMMQLMGWKGGALGSRGEGITEPIMPAIGIQPGAGLGHGSNSFKMNEIPKKEPPPVPVVQPENIPNRDKFSKKTKRYKRNYTVIKGEETRLKILSKILEFIKSCEPKMVLYFDEVLKEEDTRFVICSTDRFNRRKYVRNLQSQYGADDLRKVQEVMLTKPHMNLAAKISEDNKEIVLTKTLKGENNNETTQDFTIDTYDSIRSNISVYRYIKTMKPRESYGIFTKQSYELLGFKLSMLEQILMFLDKKQSTLMLYVDINLYEKYTEFLKNFVDVINMGRKPRYATEAEESLVEKIYNKIGDYCLILDVFRPLKIIKLQKKSRNTQDSGVCESKNNEQETKELIQTEDKNVSEEKQNNDNLNQLNTSLEFHIEKTVEIITTNIMNNLSQIYGKGVNSTVSEDALMTQENTQTLREPDTENNLPKTNNVEDDNKDIITIDLTEENVQINETKIEQVQNTHIQDFIQEQAKENFEYNIENEKKDTNEENIEVTEQEIDEKDLSIENEDILKIIDDLEKSIKLEEPLNEEHNQKRNRSDSNDSQLQNTKKIKLPSIKCYKQIQITPNNSFETMNNNLAGIVQSLISNAIDDSDCLPLLQCNGIVDDKLLYICYNENTYTWLKTVLIDHFNVLVTEVNLEGRRKLKIILKTYIYDNATKILNRIKLYNSYLDVDDWKVHKTFVSMDSTYIWVEVDEEDYNCISRNDFSLFAGIDKAKFSVTWD</sequence>
<dbReference type="GeneID" id="106124940"/>
<accession>A0AAJ7EHD1</accession>
<dbReference type="Pfam" id="PF16012">
    <property type="entry name" value="DUF4780"/>
    <property type="match status" value="1"/>
</dbReference>
<feature type="domain" description="G-patch" evidence="3">
    <location>
        <begin position="101"/>
        <end position="147"/>
    </location>
</feature>
<reference evidence="4" key="1">
    <citation type="submission" date="2025-08" db="UniProtKB">
        <authorList>
            <consortium name="RefSeq"/>
        </authorList>
    </citation>
    <scope>IDENTIFICATION</scope>
</reference>
<feature type="compositionally biased region" description="Basic and acidic residues" evidence="2">
    <location>
        <begin position="627"/>
        <end position="642"/>
    </location>
</feature>
<feature type="coiled-coil region" evidence="1">
    <location>
        <begin position="543"/>
        <end position="599"/>
    </location>
</feature>
<dbReference type="Proteomes" id="UP000694872">
    <property type="component" value="Unplaced"/>
</dbReference>
<evidence type="ECO:0000313" key="4">
    <source>
        <dbReference type="RefSeq" id="XP_013177435.1"/>
    </source>
</evidence>
<dbReference type="AlphaFoldDB" id="A0AAJ7EHD1"/>
<evidence type="ECO:0000256" key="1">
    <source>
        <dbReference type="SAM" id="Coils"/>
    </source>
</evidence>
<evidence type="ECO:0000256" key="2">
    <source>
        <dbReference type="SAM" id="MobiDB-lite"/>
    </source>
</evidence>
<dbReference type="Pfam" id="PF01585">
    <property type="entry name" value="G-patch"/>
    <property type="match status" value="1"/>
</dbReference>
<feature type="region of interest" description="Disordered" evidence="2">
    <location>
        <begin position="627"/>
        <end position="648"/>
    </location>
</feature>
<evidence type="ECO:0000259" key="3">
    <source>
        <dbReference type="PROSITE" id="PS50174"/>
    </source>
</evidence>
<dbReference type="PROSITE" id="PS50174">
    <property type="entry name" value="G_PATCH"/>
    <property type="match status" value="1"/>
</dbReference>
<dbReference type="RefSeq" id="XP_013177435.1">
    <property type="nucleotide sequence ID" value="XM_013321981.1"/>
</dbReference>